<comment type="caution">
    <text evidence="2">The sequence shown here is derived from an EMBL/GenBank/DDBJ whole genome shotgun (WGS) entry which is preliminary data.</text>
</comment>
<dbReference type="EMBL" id="SGPL01000413">
    <property type="protein sequence ID" value="THH12818.1"/>
    <property type="molecule type" value="Genomic_DNA"/>
</dbReference>
<feature type="region of interest" description="Disordered" evidence="1">
    <location>
        <begin position="220"/>
        <end position="240"/>
    </location>
</feature>
<gene>
    <name evidence="2" type="ORF">EW146_g7331</name>
</gene>
<dbReference type="Proteomes" id="UP000310158">
    <property type="component" value="Unassembled WGS sequence"/>
</dbReference>
<dbReference type="AlphaFoldDB" id="A0A4S4LMW3"/>
<feature type="compositionally biased region" description="Low complexity" evidence="1">
    <location>
        <begin position="145"/>
        <end position="158"/>
    </location>
</feature>
<proteinExistence type="predicted"/>
<evidence type="ECO:0000313" key="3">
    <source>
        <dbReference type="Proteomes" id="UP000310158"/>
    </source>
</evidence>
<feature type="region of interest" description="Disordered" evidence="1">
    <location>
        <begin position="253"/>
        <end position="296"/>
    </location>
</feature>
<evidence type="ECO:0000256" key="1">
    <source>
        <dbReference type="SAM" id="MobiDB-lite"/>
    </source>
</evidence>
<protein>
    <recommendedName>
        <fullName evidence="4">PB1 domain-containing protein</fullName>
    </recommendedName>
</protein>
<sequence length="424" mass="46810">MSDSRRPPNLVVSCSDGSTEQKKFFFLARPLTFEALKREIIQEYGPIRSQYDIFWIDDENEESIINGTNGGINEAIEYYLRKPTAPSHPVTLPIRLKVYYEERLSSSDASSQPGGDRSISLPDYRNPNFTRSFVTTRKDTRDVTDVSTTRSSVDGTSRIPGKRPDGVARFTAASRSQAADYQLNQSHKHSRALPTSYVARQDVALASAALERLGLQASQPLSPDDIYTRPLSRTSSSDPAMKADVSNFQLDTSTNLSTSLSSPGYPADSISTASRRSESDQHSPPHSPDAESIETRVLKTRDTTDCSKCGLLLESTRHVCNTCGEKRISSTNGQSPTNTSSSSSTHIEGYQLCSECVQSYGVHHSISIIRSEDPARVSLMNADELSSWIRSGPRYKGHVRHAYITQQRGLNGWEDVGAQQVTQT</sequence>
<feature type="region of interest" description="Disordered" evidence="1">
    <location>
        <begin position="139"/>
        <end position="166"/>
    </location>
</feature>
<name>A0A4S4LMW3_9AGAM</name>
<feature type="region of interest" description="Disordered" evidence="1">
    <location>
        <begin position="105"/>
        <end position="124"/>
    </location>
</feature>
<evidence type="ECO:0000313" key="2">
    <source>
        <dbReference type="EMBL" id="THH12818.1"/>
    </source>
</evidence>
<accession>A0A4S4LMW3</accession>
<feature type="compositionally biased region" description="Low complexity" evidence="1">
    <location>
        <begin position="253"/>
        <end position="262"/>
    </location>
</feature>
<evidence type="ECO:0008006" key="4">
    <source>
        <dbReference type="Google" id="ProtNLM"/>
    </source>
</evidence>
<keyword evidence="3" id="KW-1185">Reference proteome</keyword>
<reference evidence="2 3" key="1">
    <citation type="submission" date="2019-02" db="EMBL/GenBank/DDBJ databases">
        <title>Genome sequencing of the rare red list fungi Bondarzewia mesenterica.</title>
        <authorList>
            <person name="Buettner E."/>
            <person name="Kellner H."/>
        </authorList>
    </citation>
    <scope>NUCLEOTIDE SEQUENCE [LARGE SCALE GENOMIC DNA]</scope>
    <source>
        <strain evidence="2 3">DSM 108281</strain>
    </source>
</reference>
<organism evidence="2 3">
    <name type="scientific">Bondarzewia mesenterica</name>
    <dbReference type="NCBI Taxonomy" id="1095465"/>
    <lineage>
        <taxon>Eukaryota</taxon>
        <taxon>Fungi</taxon>
        <taxon>Dikarya</taxon>
        <taxon>Basidiomycota</taxon>
        <taxon>Agaricomycotina</taxon>
        <taxon>Agaricomycetes</taxon>
        <taxon>Russulales</taxon>
        <taxon>Bondarzewiaceae</taxon>
        <taxon>Bondarzewia</taxon>
    </lineage>
</organism>